<organism evidence="8 9">
    <name type="scientific">Australozyma saopauloensis</name>
    <dbReference type="NCBI Taxonomy" id="291208"/>
    <lineage>
        <taxon>Eukaryota</taxon>
        <taxon>Fungi</taxon>
        <taxon>Dikarya</taxon>
        <taxon>Ascomycota</taxon>
        <taxon>Saccharomycotina</taxon>
        <taxon>Pichiomycetes</taxon>
        <taxon>Metschnikowiaceae</taxon>
        <taxon>Australozyma</taxon>
    </lineage>
</organism>
<feature type="compositionally biased region" description="Basic and acidic residues" evidence="6">
    <location>
        <begin position="74"/>
        <end position="85"/>
    </location>
</feature>
<keyword evidence="9" id="KW-1185">Reference proteome</keyword>
<dbReference type="Pfam" id="PF12220">
    <property type="entry name" value="U1snRNP70_N"/>
    <property type="match status" value="1"/>
</dbReference>
<dbReference type="Gene3D" id="3.30.70.330">
    <property type="match status" value="1"/>
</dbReference>
<feature type="region of interest" description="Disordered" evidence="6">
    <location>
        <begin position="56"/>
        <end position="85"/>
    </location>
</feature>
<dbReference type="GO" id="GO:0071004">
    <property type="term" value="C:U2-type prespliceosome"/>
    <property type="evidence" value="ECO:0007669"/>
    <property type="project" value="TreeGrafter"/>
</dbReference>
<protein>
    <recommendedName>
        <fullName evidence="7">RRM domain-containing protein</fullName>
    </recommendedName>
</protein>
<dbReference type="Pfam" id="PF00076">
    <property type="entry name" value="RRM_1"/>
    <property type="match status" value="1"/>
</dbReference>
<dbReference type="Proteomes" id="UP001338582">
    <property type="component" value="Chromosome 5"/>
</dbReference>
<dbReference type="GeneID" id="88175081"/>
<dbReference type="InterPro" id="IPR012677">
    <property type="entry name" value="Nucleotide-bd_a/b_plait_sf"/>
</dbReference>
<dbReference type="GO" id="GO:0030619">
    <property type="term" value="F:U1 snRNA binding"/>
    <property type="evidence" value="ECO:0007669"/>
    <property type="project" value="TreeGrafter"/>
</dbReference>
<dbReference type="InterPro" id="IPR022023">
    <property type="entry name" value="U1snRNP70_N"/>
</dbReference>
<proteinExistence type="predicted"/>
<dbReference type="PROSITE" id="PS50102">
    <property type="entry name" value="RRM"/>
    <property type="match status" value="1"/>
</dbReference>
<dbReference type="KEGG" id="asau:88175081"/>
<dbReference type="GO" id="GO:0005685">
    <property type="term" value="C:U1 snRNP"/>
    <property type="evidence" value="ECO:0007669"/>
    <property type="project" value="TreeGrafter"/>
</dbReference>
<feature type="region of interest" description="Disordered" evidence="6">
    <location>
        <begin position="219"/>
        <end position="258"/>
    </location>
</feature>
<dbReference type="AlphaFoldDB" id="A0AAX4HE76"/>
<dbReference type="GO" id="GO:0000398">
    <property type="term" value="P:mRNA splicing, via spliceosome"/>
    <property type="evidence" value="ECO:0007669"/>
    <property type="project" value="TreeGrafter"/>
</dbReference>
<gene>
    <name evidence="8" type="ORF">PUMCH_004018</name>
</gene>
<dbReference type="EMBL" id="CP138898">
    <property type="protein sequence ID" value="WPK26659.1"/>
    <property type="molecule type" value="Genomic_DNA"/>
</dbReference>
<dbReference type="PANTHER" id="PTHR13952">
    <property type="entry name" value="U1 SMALL NUCLEAR RIBONUCLEOPROTEIN 70 KD"/>
    <property type="match status" value="1"/>
</dbReference>
<evidence type="ECO:0000256" key="1">
    <source>
        <dbReference type="ARBA" id="ARBA00004123"/>
    </source>
</evidence>
<sequence>MVTEGDKYPPKIQKLFTPRLPFVYKKPCGYLPEHRKTARITPLKGWKSIIDAYKQEHGKTVSPKPETASGETPSESKERQMKEWEDTETFNKKEFLKDPYRTVFVARLHYSVGEIDLSKAFTQFGAVESIRVVRNTKTGLSRGYAFVVFENEVDAKNCVRELAPTGIVVKSDEASRKALVDTERGRLVRNWLPRRLGGGLGGRNYLQPSTSHLREASAAASGRRLNLSSNPYQSSGKPPPPSRFQKRPHTDRFVGPNKRQTLESESFAAGEFRYSQPEASSPQKAFEANLPLPYTSTSAKHSVQSVRSTDTSIKDKYAKYQSVGSTPGDDTRSTRNIRR</sequence>
<comment type="subcellular location">
    <subcellularLocation>
        <location evidence="1">Nucleus</location>
    </subcellularLocation>
</comment>
<dbReference type="GO" id="GO:0071011">
    <property type="term" value="C:precatalytic spliceosome"/>
    <property type="evidence" value="ECO:0007669"/>
    <property type="project" value="TreeGrafter"/>
</dbReference>
<name>A0AAX4HE76_9ASCO</name>
<feature type="compositionally biased region" description="Polar residues" evidence="6">
    <location>
        <begin position="226"/>
        <end position="236"/>
    </location>
</feature>
<feature type="compositionally biased region" description="Polar residues" evidence="6">
    <location>
        <begin position="294"/>
        <end position="311"/>
    </location>
</feature>
<dbReference type="SUPFAM" id="SSF54928">
    <property type="entry name" value="RNA-binding domain, RBD"/>
    <property type="match status" value="1"/>
</dbReference>
<reference evidence="8 9" key="1">
    <citation type="submission" date="2023-10" db="EMBL/GenBank/DDBJ databases">
        <title>Draft Genome Sequence of Candida saopaulonensis from a very Premature Infant with Sepsis.</title>
        <authorList>
            <person name="Ning Y."/>
            <person name="Dai R."/>
            <person name="Xiao M."/>
            <person name="Xu Y."/>
            <person name="Yan Q."/>
            <person name="Zhang L."/>
        </authorList>
    </citation>
    <scope>NUCLEOTIDE SEQUENCE [LARGE SCALE GENOMIC DNA]</scope>
    <source>
        <strain evidence="8 9">19XY460</strain>
    </source>
</reference>
<dbReference type="GO" id="GO:0003729">
    <property type="term" value="F:mRNA binding"/>
    <property type="evidence" value="ECO:0007669"/>
    <property type="project" value="TreeGrafter"/>
</dbReference>
<dbReference type="RefSeq" id="XP_062879040.1">
    <property type="nucleotide sequence ID" value="XM_063022970.1"/>
</dbReference>
<evidence type="ECO:0000313" key="9">
    <source>
        <dbReference type="Proteomes" id="UP001338582"/>
    </source>
</evidence>
<feature type="domain" description="RRM" evidence="7">
    <location>
        <begin position="101"/>
        <end position="185"/>
    </location>
</feature>
<evidence type="ECO:0000256" key="6">
    <source>
        <dbReference type="SAM" id="MobiDB-lite"/>
    </source>
</evidence>
<dbReference type="InterPro" id="IPR035979">
    <property type="entry name" value="RBD_domain_sf"/>
</dbReference>
<evidence type="ECO:0000256" key="5">
    <source>
        <dbReference type="PROSITE-ProRule" id="PRU00176"/>
    </source>
</evidence>
<dbReference type="InterPro" id="IPR051183">
    <property type="entry name" value="U1_U11-U12_snRNP_70-35kDa"/>
</dbReference>
<feature type="region of interest" description="Disordered" evidence="6">
    <location>
        <begin position="273"/>
        <end position="339"/>
    </location>
</feature>
<keyword evidence="3" id="KW-0539">Nucleus</keyword>
<evidence type="ECO:0000313" key="8">
    <source>
        <dbReference type="EMBL" id="WPK26659.1"/>
    </source>
</evidence>
<evidence type="ECO:0000256" key="3">
    <source>
        <dbReference type="ARBA" id="ARBA00023242"/>
    </source>
</evidence>
<evidence type="ECO:0000256" key="4">
    <source>
        <dbReference type="ARBA" id="ARBA00023274"/>
    </source>
</evidence>
<keyword evidence="4" id="KW-0687">Ribonucleoprotein</keyword>
<evidence type="ECO:0000256" key="2">
    <source>
        <dbReference type="ARBA" id="ARBA00022884"/>
    </source>
</evidence>
<dbReference type="PANTHER" id="PTHR13952:SF5">
    <property type="entry name" value="U1 SMALL NUCLEAR RIBONUCLEOPROTEIN 70 KDA"/>
    <property type="match status" value="1"/>
</dbReference>
<keyword evidence="2 5" id="KW-0694">RNA-binding</keyword>
<dbReference type="SMART" id="SM00360">
    <property type="entry name" value="RRM"/>
    <property type="match status" value="1"/>
</dbReference>
<evidence type="ECO:0000259" key="7">
    <source>
        <dbReference type="PROSITE" id="PS50102"/>
    </source>
</evidence>
<accession>A0AAX4HE76</accession>
<dbReference type="InterPro" id="IPR000504">
    <property type="entry name" value="RRM_dom"/>
</dbReference>